<protein>
    <recommendedName>
        <fullName evidence="10">Fido domain-containing protein</fullName>
    </recommendedName>
</protein>
<keyword evidence="12" id="KW-1185">Reference proteome</keyword>
<proteinExistence type="predicted"/>
<dbReference type="InterPro" id="IPR036597">
    <property type="entry name" value="Fido-like_dom_sf"/>
</dbReference>
<keyword evidence="4" id="KW-0547">Nucleotide-binding</keyword>
<keyword evidence="2" id="KW-0812">Transmembrane</keyword>
<name>A0ABS4WMY9_9MICO</name>
<comment type="subcellular location">
    <subcellularLocation>
        <location evidence="1">Membrane</location>
        <topology evidence="1">Single-pass membrane protein</topology>
    </subcellularLocation>
</comment>
<evidence type="ECO:0000256" key="2">
    <source>
        <dbReference type="ARBA" id="ARBA00022692"/>
    </source>
</evidence>
<gene>
    <name evidence="11" type="ORF">JOF42_001003</name>
</gene>
<dbReference type="Proteomes" id="UP000703720">
    <property type="component" value="Unassembled WGS sequence"/>
</dbReference>
<evidence type="ECO:0000256" key="4">
    <source>
        <dbReference type="ARBA" id="ARBA00022741"/>
    </source>
</evidence>
<dbReference type="Gene3D" id="1.10.3290.10">
    <property type="entry name" value="Fido-like domain"/>
    <property type="match status" value="1"/>
</dbReference>
<organism evidence="11 12">
    <name type="scientific">Microbacterium phyllosphaerae</name>
    <dbReference type="NCBI Taxonomy" id="124798"/>
    <lineage>
        <taxon>Bacteria</taxon>
        <taxon>Bacillati</taxon>
        <taxon>Actinomycetota</taxon>
        <taxon>Actinomycetes</taxon>
        <taxon>Micrococcales</taxon>
        <taxon>Microbacteriaceae</taxon>
        <taxon>Microbacterium</taxon>
    </lineage>
</organism>
<dbReference type="SUPFAM" id="SSF140931">
    <property type="entry name" value="Fic-like"/>
    <property type="match status" value="1"/>
</dbReference>
<keyword evidence="7" id="KW-1133">Transmembrane helix</keyword>
<dbReference type="InterPro" id="IPR003812">
    <property type="entry name" value="Fido"/>
</dbReference>
<dbReference type="PROSITE" id="PS51459">
    <property type="entry name" value="FIDO"/>
    <property type="match status" value="1"/>
</dbReference>
<dbReference type="PANTHER" id="PTHR13504:SF34">
    <property type="entry name" value="PROTEIN ADENYLYLTRANSFERASE FICD"/>
    <property type="match status" value="1"/>
</dbReference>
<sequence length="281" mass="30630">MTSSEFAARAAANRARHRTAPSTRDPFGGDSLRQLRTWRITWRPGAVDFDLIRPSTVERALFRLEKSLPELVWNAAALEGNTFTLPQVQTLLDGVTVGGKRIEEAEQILALSEGMGLMIRAVRDRSFSLNKEMSDRVHGAVAKHEAIESGSFRGEGAVNGGGSVRLAAGGTVDGDPTGPGGEQLQADYSNLLAALGSLDDQRARALLYFASATRSQFYFDGNKRTARIMMTGALIRSGFEPVNIPFARQEEFNVALDELFRTDDGTRLVAFLTTCTMLDVD</sequence>
<dbReference type="InterPro" id="IPR040198">
    <property type="entry name" value="Fido_containing"/>
</dbReference>
<keyword evidence="6" id="KW-0067">ATP-binding</keyword>
<dbReference type="PANTHER" id="PTHR13504">
    <property type="entry name" value="FIDO DOMAIN-CONTAINING PROTEIN DDB_G0283145"/>
    <property type="match status" value="1"/>
</dbReference>
<keyword evidence="3" id="KW-0677">Repeat</keyword>
<evidence type="ECO:0000313" key="11">
    <source>
        <dbReference type="EMBL" id="MBP2377508.1"/>
    </source>
</evidence>
<evidence type="ECO:0000256" key="3">
    <source>
        <dbReference type="ARBA" id="ARBA00022737"/>
    </source>
</evidence>
<evidence type="ECO:0000313" key="12">
    <source>
        <dbReference type="Proteomes" id="UP000703720"/>
    </source>
</evidence>
<evidence type="ECO:0000256" key="7">
    <source>
        <dbReference type="ARBA" id="ARBA00022989"/>
    </source>
</evidence>
<evidence type="ECO:0000256" key="8">
    <source>
        <dbReference type="ARBA" id="ARBA00023136"/>
    </source>
</evidence>
<keyword evidence="5" id="KW-0802">TPR repeat</keyword>
<reference evidence="11 12" key="1">
    <citation type="submission" date="2021-03" db="EMBL/GenBank/DDBJ databases">
        <title>Sequencing the genomes of 1000 actinobacteria strains.</title>
        <authorList>
            <person name="Klenk H.-P."/>
        </authorList>
    </citation>
    <scope>NUCLEOTIDE SEQUENCE [LARGE SCALE GENOMIC DNA]</scope>
    <source>
        <strain evidence="11 12">DSM 13468</strain>
    </source>
</reference>
<evidence type="ECO:0000256" key="1">
    <source>
        <dbReference type="ARBA" id="ARBA00004167"/>
    </source>
</evidence>
<comment type="caution">
    <text evidence="11">The sequence shown here is derived from an EMBL/GenBank/DDBJ whole genome shotgun (WGS) entry which is preliminary data.</text>
</comment>
<keyword evidence="8" id="KW-0472">Membrane</keyword>
<evidence type="ECO:0000256" key="9">
    <source>
        <dbReference type="SAM" id="MobiDB-lite"/>
    </source>
</evidence>
<feature type="region of interest" description="Disordered" evidence="9">
    <location>
        <begin position="8"/>
        <end position="28"/>
    </location>
</feature>
<evidence type="ECO:0000256" key="6">
    <source>
        <dbReference type="ARBA" id="ARBA00022840"/>
    </source>
</evidence>
<accession>A0ABS4WMY9</accession>
<dbReference type="EMBL" id="JAGIOA010000001">
    <property type="protein sequence ID" value="MBP2377508.1"/>
    <property type="molecule type" value="Genomic_DNA"/>
</dbReference>
<feature type="domain" description="Fido" evidence="10">
    <location>
        <begin position="129"/>
        <end position="274"/>
    </location>
</feature>
<evidence type="ECO:0000259" key="10">
    <source>
        <dbReference type="PROSITE" id="PS51459"/>
    </source>
</evidence>
<evidence type="ECO:0000256" key="5">
    <source>
        <dbReference type="ARBA" id="ARBA00022803"/>
    </source>
</evidence>